<name>A0A0G1P3T5_9BACT</name>
<dbReference type="EMBL" id="LCMA01000002">
    <property type="protein sequence ID" value="KKU27252.1"/>
    <property type="molecule type" value="Genomic_DNA"/>
</dbReference>
<dbReference type="PROSITE" id="PS51257">
    <property type="entry name" value="PROKAR_LIPOPROTEIN"/>
    <property type="match status" value="1"/>
</dbReference>
<proteinExistence type="predicted"/>
<sequence length="352" mass="39061">MRIMFSVIIAATTFTSCLLTNMPDTATREDTHTAVESWHAMASGLDAVLKKLDKNRPQDEWFIMTPSGTHKGTQDVFLEQHRWAYFRDLEHLDTKPVVCVGDSANKVNACMRQASASITLPPFPTAIGAFGVGSVFQMDMSWKTPGEAQEHQYGVEQDATISLVSMYFTEGAGMTYYHARAANSSIEIVCVEAQNGYEACMTDGVGYGNMLTNHTAFKMTDFAIHLMRERQARQPKQYAGATFPMMDVTSTGGVSWVEGLEFKAPESSNARIAVAVQEIHYKMDELGANLKAAVATTLVPKGGSPMLQIGYGGRPIFLWVMANNSKRGRFKHLERPLFVGLISQEHWKRPKR</sequence>
<gene>
    <name evidence="1" type="ORF">UX39_C0002G0031</name>
</gene>
<reference evidence="1 2" key="1">
    <citation type="journal article" date="2015" name="Nature">
        <title>rRNA introns, odd ribosomes, and small enigmatic genomes across a large radiation of phyla.</title>
        <authorList>
            <person name="Brown C.T."/>
            <person name="Hug L.A."/>
            <person name="Thomas B.C."/>
            <person name="Sharon I."/>
            <person name="Castelle C.J."/>
            <person name="Singh A."/>
            <person name="Wilkins M.J."/>
            <person name="Williams K.H."/>
            <person name="Banfield J.F."/>
        </authorList>
    </citation>
    <scope>NUCLEOTIDE SEQUENCE [LARGE SCALE GENOMIC DNA]</scope>
</reference>
<protein>
    <submittedName>
        <fullName evidence="1">Uncharacterized protein</fullName>
    </submittedName>
</protein>
<dbReference type="Proteomes" id="UP000034175">
    <property type="component" value="Unassembled WGS sequence"/>
</dbReference>
<evidence type="ECO:0000313" key="1">
    <source>
        <dbReference type="EMBL" id="KKU27252.1"/>
    </source>
</evidence>
<evidence type="ECO:0000313" key="2">
    <source>
        <dbReference type="Proteomes" id="UP000034175"/>
    </source>
</evidence>
<organism evidence="1 2">
    <name type="scientific">Candidatus Magasanikbacteria bacterium GW2011_GWA2_46_17</name>
    <dbReference type="NCBI Taxonomy" id="1619042"/>
    <lineage>
        <taxon>Bacteria</taxon>
        <taxon>Candidatus Magasanikiibacteriota</taxon>
    </lineage>
</organism>
<accession>A0A0G1P3T5</accession>
<dbReference type="AlphaFoldDB" id="A0A0G1P3T5"/>
<comment type="caution">
    <text evidence="1">The sequence shown here is derived from an EMBL/GenBank/DDBJ whole genome shotgun (WGS) entry which is preliminary data.</text>
</comment>